<evidence type="ECO:0000313" key="1">
    <source>
        <dbReference type="EMBL" id="KKK94642.1"/>
    </source>
</evidence>
<gene>
    <name evidence="1" type="ORF">LCGC14_2680800</name>
</gene>
<accession>A0A0F8ZLF5</accession>
<sequence>MTKQEEIKEGMEAIVSDMVYGVRAHFTSKEIVARLQKFESSQGVVIQIEGELPNPKDILYQQFYY</sequence>
<name>A0A0F8ZLF5_9ZZZZ</name>
<reference evidence="1" key="1">
    <citation type="journal article" date="2015" name="Nature">
        <title>Complex archaea that bridge the gap between prokaryotes and eukaryotes.</title>
        <authorList>
            <person name="Spang A."/>
            <person name="Saw J.H."/>
            <person name="Jorgensen S.L."/>
            <person name="Zaremba-Niedzwiedzka K."/>
            <person name="Martijn J."/>
            <person name="Lind A.E."/>
            <person name="van Eijk R."/>
            <person name="Schleper C."/>
            <person name="Guy L."/>
            <person name="Ettema T.J."/>
        </authorList>
    </citation>
    <scope>NUCLEOTIDE SEQUENCE</scope>
</reference>
<comment type="caution">
    <text evidence="1">The sequence shown here is derived from an EMBL/GenBank/DDBJ whole genome shotgun (WGS) entry which is preliminary data.</text>
</comment>
<organism evidence="1">
    <name type="scientific">marine sediment metagenome</name>
    <dbReference type="NCBI Taxonomy" id="412755"/>
    <lineage>
        <taxon>unclassified sequences</taxon>
        <taxon>metagenomes</taxon>
        <taxon>ecological metagenomes</taxon>
    </lineage>
</organism>
<proteinExistence type="predicted"/>
<protein>
    <submittedName>
        <fullName evidence="1">Uncharacterized protein</fullName>
    </submittedName>
</protein>
<dbReference type="EMBL" id="LAZR01047256">
    <property type="protein sequence ID" value="KKK94642.1"/>
    <property type="molecule type" value="Genomic_DNA"/>
</dbReference>
<dbReference type="AlphaFoldDB" id="A0A0F8ZLF5"/>